<protein>
    <recommendedName>
        <fullName evidence="1">NADP-dependent oxidoreductase domain-containing protein</fullName>
    </recommendedName>
</protein>
<dbReference type="InterPro" id="IPR023210">
    <property type="entry name" value="NADP_OxRdtase_dom"/>
</dbReference>
<feature type="domain" description="NADP-dependent oxidoreductase" evidence="1">
    <location>
        <begin position="282"/>
        <end position="389"/>
    </location>
</feature>
<dbReference type="PROSITE" id="PS00062">
    <property type="entry name" value="ALDOKETO_REDUCTASE_2"/>
    <property type="match status" value="1"/>
</dbReference>
<accession>A0AAF0QGU1</accession>
<evidence type="ECO:0000313" key="2">
    <source>
        <dbReference type="EMBL" id="WMV21030.1"/>
    </source>
</evidence>
<dbReference type="EMBL" id="CP133614">
    <property type="protein sequence ID" value="WMV21030.1"/>
    <property type="molecule type" value="Genomic_DNA"/>
</dbReference>
<dbReference type="InterPro" id="IPR020471">
    <property type="entry name" value="AKR"/>
</dbReference>
<proteinExistence type="predicted"/>
<dbReference type="InterPro" id="IPR018170">
    <property type="entry name" value="Aldo/ket_reductase_CS"/>
</dbReference>
<feature type="domain" description="NADP-dependent oxidoreductase" evidence="1">
    <location>
        <begin position="21"/>
        <end position="188"/>
    </location>
</feature>
<dbReference type="InterPro" id="IPR036812">
    <property type="entry name" value="NAD(P)_OxRdtase_dom_sf"/>
</dbReference>
<dbReference type="PRINTS" id="PR00069">
    <property type="entry name" value="ALDKETRDTASE"/>
</dbReference>
<evidence type="ECO:0000259" key="1">
    <source>
        <dbReference type="Pfam" id="PF00248"/>
    </source>
</evidence>
<dbReference type="Gene3D" id="3.20.20.100">
    <property type="entry name" value="NADP-dependent oxidoreductase domain"/>
    <property type="match status" value="2"/>
</dbReference>
<keyword evidence="3" id="KW-1185">Reference proteome</keyword>
<reference evidence="2" key="1">
    <citation type="submission" date="2023-08" db="EMBL/GenBank/DDBJ databases">
        <title>A de novo genome assembly of Solanum verrucosum Schlechtendal, a Mexican diploid species geographically isolated from the other diploid A-genome species in potato relatives.</title>
        <authorList>
            <person name="Hosaka K."/>
        </authorList>
    </citation>
    <scope>NUCLEOTIDE SEQUENCE</scope>
    <source>
        <tissue evidence="2">Young leaves</tissue>
    </source>
</reference>
<dbReference type="SUPFAM" id="SSF51430">
    <property type="entry name" value="NAD(P)-linked oxidoreductase"/>
    <property type="match status" value="2"/>
</dbReference>
<dbReference type="AlphaFoldDB" id="A0AAF0QGU1"/>
<dbReference type="PANTHER" id="PTHR11732">
    <property type="entry name" value="ALDO/KETO REDUCTASE"/>
    <property type="match status" value="1"/>
</dbReference>
<evidence type="ECO:0000313" key="3">
    <source>
        <dbReference type="Proteomes" id="UP001234989"/>
    </source>
</evidence>
<dbReference type="PROSITE" id="PS00798">
    <property type="entry name" value="ALDOKETO_REDUCTASE_1"/>
    <property type="match status" value="1"/>
</dbReference>
<dbReference type="Pfam" id="PF00248">
    <property type="entry name" value="Aldo_ket_red"/>
    <property type="match status" value="2"/>
</dbReference>
<organism evidence="2 3">
    <name type="scientific">Solanum verrucosum</name>
    <dbReference type="NCBI Taxonomy" id="315347"/>
    <lineage>
        <taxon>Eukaryota</taxon>
        <taxon>Viridiplantae</taxon>
        <taxon>Streptophyta</taxon>
        <taxon>Embryophyta</taxon>
        <taxon>Tracheophyta</taxon>
        <taxon>Spermatophyta</taxon>
        <taxon>Magnoliopsida</taxon>
        <taxon>eudicotyledons</taxon>
        <taxon>Gunneridae</taxon>
        <taxon>Pentapetalae</taxon>
        <taxon>asterids</taxon>
        <taxon>lamiids</taxon>
        <taxon>Solanales</taxon>
        <taxon>Solanaceae</taxon>
        <taxon>Solanoideae</taxon>
        <taxon>Solaneae</taxon>
        <taxon>Solanum</taxon>
    </lineage>
</organism>
<dbReference type="GO" id="GO:0016491">
    <property type="term" value="F:oxidoreductase activity"/>
    <property type="evidence" value="ECO:0007669"/>
    <property type="project" value="InterPro"/>
</dbReference>
<dbReference type="Proteomes" id="UP001234989">
    <property type="component" value="Chromosome 3"/>
</dbReference>
<gene>
    <name evidence="2" type="ORF">MTR67_014415</name>
</gene>
<sequence>MEKVVHVPEVMLNSGYKMPLLGMGTFNFPMPPIDELTSILVDAIKIGYRHFDTAAAYGSEEGVGRAVAEAIERGIIKSRQQMFITSKLCCTQAHPQLVLPALKNTLGKLGLDFVDLYLIHWPISMKPEIDIQNFKKEDIVPFDMKGVWQDMEECYKLGLAKSIGVSNFSCTKLSHLLQIATIPPAVNQWFELGTFMLEVSSSKSLASRKQRSFAFWVELVAPDLSSAGTVPRISNSGSLNFVQSLKKAYTRKRETLSLLAIAISKTAEKNAPACRKNKKPKVKVEMNVAWQQQKLLEFCREKGVHVSGYSPLGANGGPWGSHAVMRCPILSHIATIRRKTIPQVALRWVYEQGESVIVKSLNKERMKQNLVEIFNWELSSEDNFRIRAIPQRRGCNGEPFIHPNGPYKSIDELWDGEI</sequence>
<name>A0AAF0QGU1_SOLVR</name>